<dbReference type="InterPro" id="IPR027417">
    <property type="entry name" value="P-loop_NTPase"/>
</dbReference>
<reference evidence="2" key="1">
    <citation type="submission" date="2016-10" db="EMBL/GenBank/DDBJ databases">
        <authorList>
            <person name="Varghese N."/>
            <person name="Submissions S."/>
        </authorList>
    </citation>
    <scope>NUCLEOTIDE SEQUENCE [LARGE SCALE GENOMIC DNA]</scope>
    <source>
        <strain evidence="2">DSM 44209</strain>
    </source>
</reference>
<name>A0A1I0GMC1_9ACTN</name>
<dbReference type="RefSeq" id="WP_217638189.1">
    <property type="nucleotide sequence ID" value="NZ_FOIE01000007.1"/>
</dbReference>
<accession>A0A1I0GMC1</accession>
<dbReference type="Gene3D" id="3.40.50.300">
    <property type="entry name" value="P-loop containing nucleotide triphosphate hydrolases"/>
    <property type="match status" value="1"/>
</dbReference>
<dbReference type="GO" id="GO:0016301">
    <property type="term" value="F:kinase activity"/>
    <property type="evidence" value="ECO:0007669"/>
    <property type="project" value="UniProtKB-KW"/>
</dbReference>
<keyword evidence="1" id="KW-0418">Kinase</keyword>
<dbReference type="SUPFAM" id="SSF52540">
    <property type="entry name" value="P-loop containing nucleoside triphosphate hydrolases"/>
    <property type="match status" value="1"/>
</dbReference>
<gene>
    <name evidence="1" type="ORF">SAMN04488546_3392</name>
</gene>
<keyword evidence="1" id="KW-0808">Transferase</keyword>
<dbReference type="EMBL" id="FOIE01000007">
    <property type="protein sequence ID" value="SET72139.1"/>
    <property type="molecule type" value="Genomic_DNA"/>
</dbReference>
<proteinExistence type="predicted"/>
<evidence type="ECO:0000313" key="1">
    <source>
        <dbReference type="EMBL" id="SET72139.1"/>
    </source>
</evidence>
<keyword evidence="2" id="KW-1185">Reference proteome</keyword>
<evidence type="ECO:0000313" key="2">
    <source>
        <dbReference type="Proteomes" id="UP000198507"/>
    </source>
</evidence>
<protein>
    <submittedName>
        <fullName evidence="1">Uridine kinase</fullName>
    </submittedName>
</protein>
<organism evidence="1 2">
    <name type="scientific">Geodermatophilus poikilotrophus</name>
    <dbReference type="NCBI Taxonomy" id="1333667"/>
    <lineage>
        <taxon>Bacteria</taxon>
        <taxon>Bacillati</taxon>
        <taxon>Actinomycetota</taxon>
        <taxon>Actinomycetes</taxon>
        <taxon>Geodermatophilales</taxon>
        <taxon>Geodermatophilaceae</taxon>
        <taxon>Geodermatophilus</taxon>
    </lineage>
</organism>
<dbReference type="Proteomes" id="UP000198507">
    <property type="component" value="Unassembled WGS sequence"/>
</dbReference>
<sequence length="218" mass="23973">MELEAGEPHAGPWRSVPLSELVGLLDGASSKPVGRPRIVAVDGRGGAGKSTLVELLRAHVPRSAVVHTDDVAWHHAYFDWAGLLAESVLLPLRRGEAVDYRPRAWEKRRRPGSIDVPGGLDTVWVEGTGVLRQQLRPLLDASIWIQVDHVTAAQRLLDRDGAAPEQLRLVEDWAREEKPFLRREEPWTHATVVVAGSPVLDKLPPGHVAIAAPLPYSR</sequence>
<dbReference type="AlphaFoldDB" id="A0A1I0GMC1"/>